<dbReference type="EMBL" id="VIIS01001024">
    <property type="protein sequence ID" value="KAF0302727.1"/>
    <property type="molecule type" value="Genomic_DNA"/>
</dbReference>
<keyword evidence="2" id="KW-0472">Membrane</keyword>
<reference evidence="3 4" key="1">
    <citation type="submission" date="2019-07" db="EMBL/GenBank/DDBJ databases">
        <title>Draft genome assembly of a fouling barnacle, Amphibalanus amphitrite (Darwin, 1854): The first reference genome for Thecostraca.</title>
        <authorList>
            <person name="Kim W."/>
        </authorList>
    </citation>
    <scope>NUCLEOTIDE SEQUENCE [LARGE SCALE GENOMIC DNA]</scope>
    <source>
        <strain evidence="3">SNU_AA5</strain>
        <tissue evidence="3">Soma without cirri and trophi</tissue>
    </source>
</reference>
<feature type="compositionally biased region" description="Basic and acidic residues" evidence="1">
    <location>
        <begin position="8"/>
        <end position="22"/>
    </location>
</feature>
<keyword evidence="4" id="KW-1185">Reference proteome</keyword>
<sequence length="169" mass="18199">MTCPDTAPDPRLDPRLDPRTDCAPEPEPIRPPPSPRVAPGLSVCQTPPLPPPPPPPRLSAAARPAPAPLRPLVPPLVPPLLLVLVLLVAPAAALTQCRREWVPHDQRLLVRCRVASLSAELDPAPLRLQSHETVRGLHLVCVETGLPHGPLLPGAFRLFPHLEVSEDSL</sequence>
<dbReference type="Proteomes" id="UP000440578">
    <property type="component" value="Unassembled WGS sequence"/>
</dbReference>
<evidence type="ECO:0000313" key="4">
    <source>
        <dbReference type="Proteomes" id="UP000440578"/>
    </source>
</evidence>
<feature type="compositionally biased region" description="Pro residues" evidence="1">
    <location>
        <begin position="47"/>
        <end position="57"/>
    </location>
</feature>
<gene>
    <name evidence="3" type="ORF">FJT64_025199</name>
</gene>
<keyword evidence="2" id="KW-1133">Transmembrane helix</keyword>
<protein>
    <submittedName>
        <fullName evidence="3">Uncharacterized protein</fullName>
    </submittedName>
</protein>
<keyword evidence="2" id="KW-0812">Transmembrane</keyword>
<comment type="caution">
    <text evidence="3">The sequence shown here is derived from an EMBL/GenBank/DDBJ whole genome shotgun (WGS) entry which is preliminary data.</text>
</comment>
<evidence type="ECO:0000313" key="3">
    <source>
        <dbReference type="EMBL" id="KAF0302727.1"/>
    </source>
</evidence>
<name>A0A6A4W4B7_AMPAM</name>
<evidence type="ECO:0000256" key="2">
    <source>
        <dbReference type="SAM" id="Phobius"/>
    </source>
</evidence>
<feature type="region of interest" description="Disordered" evidence="1">
    <location>
        <begin position="1"/>
        <end position="63"/>
    </location>
</feature>
<dbReference type="AlphaFoldDB" id="A0A6A4W4B7"/>
<accession>A0A6A4W4B7</accession>
<dbReference type="OrthoDB" id="2015831at2759"/>
<evidence type="ECO:0000256" key="1">
    <source>
        <dbReference type="SAM" id="MobiDB-lite"/>
    </source>
</evidence>
<feature type="transmembrane region" description="Helical" evidence="2">
    <location>
        <begin position="76"/>
        <end position="94"/>
    </location>
</feature>
<organism evidence="3 4">
    <name type="scientific">Amphibalanus amphitrite</name>
    <name type="common">Striped barnacle</name>
    <name type="synonym">Balanus amphitrite</name>
    <dbReference type="NCBI Taxonomy" id="1232801"/>
    <lineage>
        <taxon>Eukaryota</taxon>
        <taxon>Metazoa</taxon>
        <taxon>Ecdysozoa</taxon>
        <taxon>Arthropoda</taxon>
        <taxon>Crustacea</taxon>
        <taxon>Multicrustacea</taxon>
        <taxon>Cirripedia</taxon>
        <taxon>Thoracica</taxon>
        <taxon>Thoracicalcarea</taxon>
        <taxon>Balanomorpha</taxon>
        <taxon>Balanoidea</taxon>
        <taxon>Balanidae</taxon>
        <taxon>Amphibalaninae</taxon>
        <taxon>Amphibalanus</taxon>
    </lineage>
</organism>
<proteinExistence type="predicted"/>
<feature type="compositionally biased region" description="Pro residues" evidence="1">
    <location>
        <begin position="25"/>
        <end position="36"/>
    </location>
</feature>